<dbReference type="Proteomes" id="UP001354073">
    <property type="component" value="Unassembled WGS sequence"/>
</dbReference>
<evidence type="ECO:0000313" key="1">
    <source>
        <dbReference type="EMBL" id="MGI1900257.1"/>
    </source>
</evidence>
<accession>A0ACC7REQ9</accession>
<gene>
    <name evidence="1" type="ORF">REH74_022300</name>
</gene>
<protein>
    <submittedName>
        <fullName evidence="1">Uncharacterized protein</fullName>
    </submittedName>
</protein>
<reference evidence="1" key="1">
    <citation type="submission" date="2024-11" db="EMBL/GenBank/DDBJ databases">
        <title>Identification of new Vibrio campbellii strains harboring the pVA1 plasmid isolated from Penaeus vannamei postlarvae affected by outbreaks of acute hepatopancreatic necrosis disease (AHPND) in Mexico.</title>
        <authorList>
            <person name="Gomez-Gil B."/>
            <person name="Enciso-Ibarra J."/>
        </authorList>
    </citation>
    <scope>NUCLEOTIDE SEQUENCE</scope>
    <source>
        <strain evidence="1">M270204</strain>
    </source>
</reference>
<evidence type="ECO:0000313" key="2">
    <source>
        <dbReference type="Proteomes" id="UP001354073"/>
    </source>
</evidence>
<dbReference type="EMBL" id="JAVHXJ020000162">
    <property type="protein sequence ID" value="MGI1900257.1"/>
    <property type="molecule type" value="Genomic_DNA"/>
</dbReference>
<comment type="caution">
    <text evidence="1">The sequence shown here is derived from an EMBL/GenBank/DDBJ whole genome shotgun (WGS) entry which is preliminary data.</text>
</comment>
<organism evidence="1 2">
    <name type="scientific">Vibrio campbellii</name>
    <dbReference type="NCBI Taxonomy" id="680"/>
    <lineage>
        <taxon>Bacteria</taxon>
        <taxon>Pseudomonadati</taxon>
        <taxon>Pseudomonadota</taxon>
        <taxon>Gammaproteobacteria</taxon>
        <taxon>Vibrionales</taxon>
        <taxon>Vibrionaceae</taxon>
        <taxon>Vibrio</taxon>
    </lineage>
</organism>
<name>A0ACC7REQ9_9VIBR</name>
<sequence>MYKLFLTSLGTLISFQSLAFTPKEVCLDQNSTFIGWFTDEECLTLNGTSPDDLTEQSKKTSPDQKRTAGSEELVIINL</sequence>
<proteinExistence type="predicted"/>